<dbReference type="Proteomes" id="UP001501532">
    <property type="component" value="Unassembled WGS sequence"/>
</dbReference>
<reference evidence="4" key="1">
    <citation type="journal article" date="2019" name="Int. J. Syst. Evol. Microbiol.">
        <title>The Global Catalogue of Microorganisms (GCM) 10K type strain sequencing project: providing services to taxonomists for standard genome sequencing and annotation.</title>
        <authorList>
            <consortium name="The Broad Institute Genomics Platform"/>
            <consortium name="The Broad Institute Genome Sequencing Center for Infectious Disease"/>
            <person name="Wu L."/>
            <person name="Ma J."/>
        </authorList>
    </citation>
    <scope>NUCLEOTIDE SEQUENCE [LARGE SCALE GENOMIC DNA]</scope>
    <source>
        <strain evidence="4">JCM 9091</strain>
    </source>
</reference>
<evidence type="ECO:0000259" key="2">
    <source>
        <dbReference type="Pfam" id="PF01568"/>
    </source>
</evidence>
<dbReference type="InterPro" id="IPR009010">
    <property type="entry name" value="Asp_de-COase-like_dom_sf"/>
</dbReference>
<protein>
    <recommendedName>
        <fullName evidence="2">Molybdopterin dinucleotide-binding domain-containing protein</fullName>
    </recommendedName>
</protein>
<name>A0ABP6L562_9ACTN</name>
<organism evidence="3 4">
    <name type="scientific">Streptomyces glomeratus</name>
    <dbReference type="NCBI Taxonomy" id="284452"/>
    <lineage>
        <taxon>Bacteria</taxon>
        <taxon>Bacillati</taxon>
        <taxon>Actinomycetota</taxon>
        <taxon>Actinomycetes</taxon>
        <taxon>Kitasatosporales</taxon>
        <taxon>Streptomycetaceae</taxon>
        <taxon>Streptomyces</taxon>
    </lineage>
</organism>
<proteinExistence type="predicted"/>
<dbReference type="Gene3D" id="2.40.40.20">
    <property type="match status" value="1"/>
</dbReference>
<feature type="compositionally biased region" description="Polar residues" evidence="1">
    <location>
        <begin position="88"/>
        <end position="106"/>
    </location>
</feature>
<evidence type="ECO:0000313" key="4">
    <source>
        <dbReference type="Proteomes" id="UP001501532"/>
    </source>
</evidence>
<dbReference type="InterPro" id="IPR006657">
    <property type="entry name" value="MoPterin_dinucl-bd_dom"/>
</dbReference>
<evidence type="ECO:0000313" key="3">
    <source>
        <dbReference type="EMBL" id="GAA3030557.1"/>
    </source>
</evidence>
<dbReference type="EMBL" id="BAAAUF010000009">
    <property type="protein sequence ID" value="GAA3030557.1"/>
    <property type="molecule type" value="Genomic_DNA"/>
</dbReference>
<keyword evidence="4" id="KW-1185">Reference proteome</keyword>
<dbReference type="SUPFAM" id="SSF50692">
    <property type="entry name" value="ADC-like"/>
    <property type="match status" value="1"/>
</dbReference>
<dbReference type="RefSeq" id="WP_234516528.1">
    <property type="nucleotide sequence ID" value="NZ_BAAAUF010000009.1"/>
</dbReference>
<accession>A0ABP6L562</accession>
<sequence>MPRAPSPGARTAPTAHRIRAFTANTIFRDNTWRERDQQDALRVSPHDAERLGLSDGALAQITASPGTAEAVVESDARLQPGTRPCRTASASTCPPKTAATNAPASP</sequence>
<gene>
    <name evidence="3" type="ORF">GCM10010448_10680</name>
</gene>
<feature type="region of interest" description="Disordered" evidence="1">
    <location>
        <begin position="76"/>
        <end position="106"/>
    </location>
</feature>
<dbReference type="Pfam" id="PF01568">
    <property type="entry name" value="Molydop_binding"/>
    <property type="match status" value="1"/>
</dbReference>
<comment type="caution">
    <text evidence="3">The sequence shown here is derived from an EMBL/GenBank/DDBJ whole genome shotgun (WGS) entry which is preliminary data.</text>
</comment>
<evidence type="ECO:0000256" key="1">
    <source>
        <dbReference type="SAM" id="MobiDB-lite"/>
    </source>
</evidence>
<feature type="domain" description="Molybdopterin dinucleotide-binding" evidence="2">
    <location>
        <begin position="23"/>
        <end position="82"/>
    </location>
</feature>